<dbReference type="InterPro" id="IPR009050">
    <property type="entry name" value="Globin-like_sf"/>
</dbReference>
<dbReference type="Proteomes" id="UP000037939">
    <property type="component" value="Unassembled WGS sequence"/>
</dbReference>
<evidence type="ECO:0000313" key="1">
    <source>
        <dbReference type="EMBL" id="KPC52150.1"/>
    </source>
</evidence>
<proteinExistence type="predicted"/>
<dbReference type="EMBL" id="LAQT01000010">
    <property type="protein sequence ID" value="KPC52150.1"/>
    <property type="molecule type" value="Genomic_DNA"/>
</dbReference>
<dbReference type="AlphaFoldDB" id="A0A0N0GN60"/>
<protein>
    <submittedName>
        <fullName evidence="1">Uncharacterized protein</fullName>
    </submittedName>
</protein>
<organism evidence="1 2">
    <name type="scientific">Amantichitinum ursilacus</name>
    <dbReference type="NCBI Taxonomy" id="857265"/>
    <lineage>
        <taxon>Bacteria</taxon>
        <taxon>Pseudomonadati</taxon>
        <taxon>Pseudomonadota</taxon>
        <taxon>Betaproteobacteria</taxon>
        <taxon>Neisseriales</taxon>
        <taxon>Chitinibacteraceae</taxon>
        <taxon>Amantichitinum</taxon>
    </lineage>
</organism>
<sequence>MYALATLIGFPTINAVVDDFLRRLRQHAVFSAILPEGDLKPLRLRLVHFWSAVLNGESWNLPLASNRSNPGRLPSLLGEGHGVVLGVFREAIDSLVSGDLAQAWHRRVDILQQSFTPVDQCVLAKAGTPSLRRAW</sequence>
<gene>
    <name evidence="1" type="ORF">WG78_13860</name>
</gene>
<evidence type="ECO:0000313" key="2">
    <source>
        <dbReference type="Proteomes" id="UP000037939"/>
    </source>
</evidence>
<keyword evidence="2" id="KW-1185">Reference proteome</keyword>
<dbReference type="Gene3D" id="1.10.490.10">
    <property type="entry name" value="Globins"/>
    <property type="match status" value="1"/>
</dbReference>
<dbReference type="SUPFAM" id="SSF46458">
    <property type="entry name" value="Globin-like"/>
    <property type="match status" value="1"/>
</dbReference>
<dbReference type="RefSeq" id="WP_053938407.1">
    <property type="nucleotide sequence ID" value="NZ_LAQT01000010.1"/>
</dbReference>
<reference evidence="1 2" key="1">
    <citation type="submission" date="2015-07" db="EMBL/GenBank/DDBJ databases">
        <title>Draft genome sequence of the Amantichitinum ursilacus IGB-41, a new chitin-degrading bacterium.</title>
        <authorList>
            <person name="Kirstahler P."/>
            <person name="Guenther M."/>
            <person name="Grumaz C."/>
            <person name="Rupp S."/>
            <person name="Zibek S."/>
            <person name="Sohn K."/>
        </authorList>
    </citation>
    <scope>NUCLEOTIDE SEQUENCE [LARGE SCALE GENOMIC DNA]</scope>
    <source>
        <strain evidence="1 2">IGB-41</strain>
    </source>
</reference>
<accession>A0A0N0GN60</accession>
<comment type="caution">
    <text evidence="1">The sequence shown here is derived from an EMBL/GenBank/DDBJ whole genome shotgun (WGS) entry which is preliminary data.</text>
</comment>
<dbReference type="InterPro" id="IPR012292">
    <property type="entry name" value="Globin/Proto"/>
</dbReference>
<name>A0A0N0GN60_9NEIS</name>
<dbReference type="OrthoDB" id="8590909at2"/>
<dbReference type="GO" id="GO:0019825">
    <property type="term" value="F:oxygen binding"/>
    <property type="evidence" value="ECO:0007669"/>
    <property type="project" value="InterPro"/>
</dbReference>
<dbReference type="GO" id="GO:0020037">
    <property type="term" value="F:heme binding"/>
    <property type="evidence" value="ECO:0007669"/>
    <property type="project" value="InterPro"/>
</dbReference>